<keyword evidence="3" id="KW-1185">Reference proteome</keyword>
<dbReference type="Proteomes" id="UP001454036">
    <property type="component" value="Unassembled WGS sequence"/>
</dbReference>
<evidence type="ECO:0000256" key="1">
    <source>
        <dbReference type="SAM" id="MobiDB-lite"/>
    </source>
</evidence>
<dbReference type="EMBL" id="BAABME010026749">
    <property type="protein sequence ID" value="GAA0174442.1"/>
    <property type="molecule type" value="Genomic_DNA"/>
</dbReference>
<feature type="region of interest" description="Disordered" evidence="1">
    <location>
        <begin position="1"/>
        <end position="90"/>
    </location>
</feature>
<feature type="region of interest" description="Disordered" evidence="1">
    <location>
        <begin position="138"/>
        <end position="161"/>
    </location>
</feature>
<name>A0AAV3RDH9_LITER</name>
<sequence>MQNPGPNPNNADSSGSRTQRNPIEDISSSSNLIPLLPMQNRSETPDRTSTLDSFPNSSSNYHQVVPVLNPNPNPNPYPPHSPNTSSNHIPNYILINNDPEDLNLLIEPQSPTNSDIPIPLAIIPPSPTTIHHFPDLESSTTTNTTQSSTSTIPLTEQVLID</sequence>
<protein>
    <submittedName>
        <fullName evidence="2">Uncharacterized protein</fullName>
    </submittedName>
</protein>
<dbReference type="AlphaFoldDB" id="A0AAV3RDH9"/>
<comment type="caution">
    <text evidence="2">The sequence shown here is derived from an EMBL/GenBank/DDBJ whole genome shotgun (WGS) entry which is preliminary data.</text>
</comment>
<feature type="compositionally biased region" description="Low complexity" evidence="1">
    <location>
        <begin position="138"/>
        <end position="151"/>
    </location>
</feature>
<accession>A0AAV3RDH9</accession>
<evidence type="ECO:0000313" key="2">
    <source>
        <dbReference type="EMBL" id="GAA0174442.1"/>
    </source>
</evidence>
<reference evidence="2 3" key="1">
    <citation type="submission" date="2024-01" db="EMBL/GenBank/DDBJ databases">
        <title>The complete chloroplast genome sequence of Lithospermum erythrorhizon: insights into the phylogenetic relationship among Boraginaceae species and the maternal lineages of purple gromwells.</title>
        <authorList>
            <person name="Okada T."/>
            <person name="Watanabe K."/>
        </authorList>
    </citation>
    <scope>NUCLEOTIDE SEQUENCE [LARGE SCALE GENOMIC DNA]</scope>
</reference>
<proteinExistence type="predicted"/>
<feature type="compositionally biased region" description="Polar residues" evidence="1">
    <location>
        <begin position="1"/>
        <end position="21"/>
    </location>
</feature>
<evidence type="ECO:0000313" key="3">
    <source>
        <dbReference type="Proteomes" id="UP001454036"/>
    </source>
</evidence>
<feature type="compositionally biased region" description="Pro residues" evidence="1">
    <location>
        <begin position="69"/>
        <end position="81"/>
    </location>
</feature>
<feature type="compositionally biased region" description="Polar residues" evidence="1">
    <location>
        <begin position="39"/>
        <end position="61"/>
    </location>
</feature>
<organism evidence="2 3">
    <name type="scientific">Lithospermum erythrorhizon</name>
    <name type="common">Purple gromwell</name>
    <name type="synonym">Lithospermum officinale var. erythrorhizon</name>
    <dbReference type="NCBI Taxonomy" id="34254"/>
    <lineage>
        <taxon>Eukaryota</taxon>
        <taxon>Viridiplantae</taxon>
        <taxon>Streptophyta</taxon>
        <taxon>Embryophyta</taxon>
        <taxon>Tracheophyta</taxon>
        <taxon>Spermatophyta</taxon>
        <taxon>Magnoliopsida</taxon>
        <taxon>eudicotyledons</taxon>
        <taxon>Gunneridae</taxon>
        <taxon>Pentapetalae</taxon>
        <taxon>asterids</taxon>
        <taxon>lamiids</taxon>
        <taxon>Boraginales</taxon>
        <taxon>Boraginaceae</taxon>
        <taxon>Boraginoideae</taxon>
        <taxon>Lithospermeae</taxon>
        <taxon>Lithospermum</taxon>
    </lineage>
</organism>
<gene>
    <name evidence="2" type="ORF">LIER_41722</name>
</gene>